<dbReference type="EMBL" id="BMAW01065533">
    <property type="protein sequence ID" value="GFT50869.1"/>
    <property type="molecule type" value="Genomic_DNA"/>
</dbReference>
<organism evidence="1 2">
    <name type="scientific">Nephila pilipes</name>
    <name type="common">Giant wood spider</name>
    <name type="synonym">Nephila maculata</name>
    <dbReference type="NCBI Taxonomy" id="299642"/>
    <lineage>
        <taxon>Eukaryota</taxon>
        <taxon>Metazoa</taxon>
        <taxon>Ecdysozoa</taxon>
        <taxon>Arthropoda</taxon>
        <taxon>Chelicerata</taxon>
        <taxon>Arachnida</taxon>
        <taxon>Araneae</taxon>
        <taxon>Araneomorphae</taxon>
        <taxon>Entelegynae</taxon>
        <taxon>Araneoidea</taxon>
        <taxon>Nephilidae</taxon>
        <taxon>Nephila</taxon>
    </lineage>
</organism>
<accession>A0A8X6TUB4</accession>
<evidence type="ECO:0000313" key="1">
    <source>
        <dbReference type="EMBL" id="GFT50869.1"/>
    </source>
</evidence>
<dbReference type="Proteomes" id="UP000887013">
    <property type="component" value="Unassembled WGS sequence"/>
</dbReference>
<sequence>MLCSLTSLDVCFVARERCDPSEPKCFVARQMNPEADRSPHQGHLATITHWVHSKNTDAVITMKTSFIARDRCFTQHKINTCNTPRDEGTSRIEESRLDSCRENKRAEEPLRGFDLFKTSLKRYMALYITIMQHTVDL</sequence>
<dbReference type="AlphaFoldDB" id="A0A8X6TUB4"/>
<proteinExistence type="predicted"/>
<name>A0A8X6TUB4_NEPPI</name>
<evidence type="ECO:0000313" key="2">
    <source>
        <dbReference type="Proteomes" id="UP000887013"/>
    </source>
</evidence>
<gene>
    <name evidence="1" type="ORF">NPIL_95221</name>
</gene>
<keyword evidence="2" id="KW-1185">Reference proteome</keyword>
<reference evidence="1" key="1">
    <citation type="submission" date="2020-08" db="EMBL/GenBank/DDBJ databases">
        <title>Multicomponent nature underlies the extraordinary mechanical properties of spider dragline silk.</title>
        <authorList>
            <person name="Kono N."/>
            <person name="Nakamura H."/>
            <person name="Mori M."/>
            <person name="Yoshida Y."/>
            <person name="Ohtoshi R."/>
            <person name="Malay A.D."/>
            <person name="Moran D.A.P."/>
            <person name="Tomita M."/>
            <person name="Numata K."/>
            <person name="Arakawa K."/>
        </authorList>
    </citation>
    <scope>NUCLEOTIDE SEQUENCE</scope>
</reference>
<protein>
    <submittedName>
        <fullName evidence="1">Uncharacterized protein</fullName>
    </submittedName>
</protein>
<comment type="caution">
    <text evidence="1">The sequence shown here is derived from an EMBL/GenBank/DDBJ whole genome shotgun (WGS) entry which is preliminary data.</text>
</comment>